<dbReference type="PROSITE" id="PS50850">
    <property type="entry name" value="MFS"/>
    <property type="match status" value="1"/>
</dbReference>
<dbReference type="InterPro" id="IPR036259">
    <property type="entry name" value="MFS_trans_sf"/>
</dbReference>
<keyword evidence="8" id="KW-1185">Reference proteome</keyword>
<comment type="subcellular location">
    <subcellularLocation>
        <location evidence="1">Membrane</location>
        <topology evidence="1">Multi-pass membrane protein</topology>
    </subcellularLocation>
</comment>
<dbReference type="Pfam" id="PF07690">
    <property type="entry name" value="MFS_1"/>
    <property type="match status" value="1"/>
</dbReference>
<gene>
    <name evidence="7" type="ORF">N7482_008778</name>
</gene>
<evidence type="ECO:0000259" key="6">
    <source>
        <dbReference type="PROSITE" id="PS50850"/>
    </source>
</evidence>
<feature type="transmembrane region" description="Helical" evidence="5">
    <location>
        <begin position="229"/>
        <end position="248"/>
    </location>
</feature>
<feature type="transmembrane region" description="Helical" evidence="5">
    <location>
        <begin position="335"/>
        <end position="355"/>
    </location>
</feature>
<dbReference type="SUPFAM" id="SSF103473">
    <property type="entry name" value="MFS general substrate transporter"/>
    <property type="match status" value="1"/>
</dbReference>
<dbReference type="RefSeq" id="XP_056540667.1">
    <property type="nucleotide sequence ID" value="XM_056690902.1"/>
</dbReference>
<evidence type="ECO:0000256" key="5">
    <source>
        <dbReference type="SAM" id="Phobius"/>
    </source>
</evidence>
<evidence type="ECO:0000313" key="7">
    <source>
        <dbReference type="EMBL" id="KAJ5157678.1"/>
    </source>
</evidence>
<proteinExistence type="predicted"/>
<keyword evidence="2 5" id="KW-0812">Transmembrane</keyword>
<evidence type="ECO:0000313" key="8">
    <source>
        <dbReference type="Proteomes" id="UP001149163"/>
    </source>
</evidence>
<name>A0A9W9LIV6_9EURO</name>
<reference evidence="7" key="1">
    <citation type="submission" date="2022-11" db="EMBL/GenBank/DDBJ databases">
        <authorList>
            <person name="Petersen C."/>
        </authorList>
    </citation>
    <scope>NUCLEOTIDE SEQUENCE</scope>
    <source>
        <strain evidence="7">IBT 26290</strain>
    </source>
</reference>
<feature type="transmembrane region" description="Helical" evidence="5">
    <location>
        <begin position="292"/>
        <end position="315"/>
    </location>
</feature>
<comment type="caution">
    <text evidence="7">The sequence shown here is derived from an EMBL/GenBank/DDBJ whole genome shotgun (WGS) entry which is preliminary data.</text>
</comment>
<evidence type="ECO:0000256" key="2">
    <source>
        <dbReference type="ARBA" id="ARBA00022692"/>
    </source>
</evidence>
<organism evidence="7 8">
    <name type="scientific">Penicillium canariense</name>
    <dbReference type="NCBI Taxonomy" id="189055"/>
    <lineage>
        <taxon>Eukaryota</taxon>
        <taxon>Fungi</taxon>
        <taxon>Dikarya</taxon>
        <taxon>Ascomycota</taxon>
        <taxon>Pezizomycotina</taxon>
        <taxon>Eurotiomycetes</taxon>
        <taxon>Eurotiomycetidae</taxon>
        <taxon>Eurotiales</taxon>
        <taxon>Aspergillaceae</taxon>
        <taxon>Penicillium</taxon>
    </lineage>
</organism>
<keyword evidence="3 5" id="KW-1133">Transmembrane helix</keyword>
<feature type="transmembrane region" description="Helical" evidence="5">
    <location>
        <begin position="172"/>
        <end position="192"/>
    </location>
</feature>
<dbReference type="InterPro" id="IPR011701">
    <property type="entry name" value="MFS"/>
</dbReference>
<protein>
    <recommendedName>
        <fullName evidence="6">Major facilitator superfamily (MFS) profile domain-containing protein</fullName>
    </recommendedName>
</protein>
<feature type="domain" description="Major facilitator superfamily (MFS) profile" evidence="6">
    <location>
        <begin position="75"/>
        <end position="499"/>
    </location>
</feature>
<reference evidence="7" key="2">
    <citation type="journal article" date="2023" name="IMA Fungus">
        <title>Comparative genomic study of the Penicillium genus elucidates a diverse pangenome and 15 lateral gene transfer events.</title>
        <authorList>
            <person name="Petersen C."/>
            <person name="Sorensen T."/>
            <person name="Nielsen M.R."/>
            <person name="Sondergaard T.E."/>
            <person name="Sorensen J.L."/>
            <person name="Fitzpatrick D.A."/>
            <person name="Frisvad J.C."/>
            <person name="Nielsen K.L."/>
        </authorList>
    </citation>
    <scope>NUCLEOTIDE SEQUENCE</scope>
    <source>
        <strain evidence="7">IBT 26290</strain>
    </source>
</reference>
<accession>A0A9W9LIV6</accession>
<dbReference type="FunFam" id="1.20.1250.20:FF:000318">
    <property type="entry name" value="MFS multidrug transporter, putative"/>
    <property type="match status" value="1"/>
</dbReference>
<dbReference type="GO" id="GO:0005886">
    <property type="term" value="C:plasma membrane"/>
    <property type="evidence" value="ECO:0007669"/>
    <property type="project" value="TreeGrafter"/>
</dbReference>
<sequence length="509" mass="56713">MSLHEHEIPGGMPAKSSSDYIEEKDIAVNAHPTRFLSESHQSYLLERHGTLDLDPIPSMDPADPYNWPLWKKTANLSLVSFHACMGTLTAAAIICAYEDIALDVDVSIQRVSYLTSLQIAILGGAPLFWKPLSHRFGRRPIFLLSLILSCVCNIGCAKSPDYASMAACRALVAFFISPAMAIGSGVVTETFFRHERARYMGIWTIMVTLGVPIGPFIFGFVAQRVDYRWIYWILAITNGVQFFLYIFFGPETRYIGAHVQSKSSVFKREYMSLRRIDPTPFKVSEFFHPLTLFTNIPVLLAAIAYSMVFLFASVLNSVEVPQLLQRKFELNAQQLGLQFLGLIIGSLLGELLGGFMSDMWMNTRAKKIGHKPAPEYRLWLSYIGFLLSIAGMVVFLVCTEQATLGKWNVKPLIGTGIAAFGNQVVTTVMTTYAVDTYPQDAGSVGVFINFVRSTWGFIGPFWFTSMFDSVGIANSSGIVAALIIGCSFFPTVFLQWQGKRLYSNDSDRL</sequence>
<feature type="transmembrane region" description="Helical" evidence="5">
    <location>
        <begin position="412"/>
        <end position="434"/>
    </location>
</feature>
<dbReference type="Proteomes" id="UP001149163">
    <property type="component" value="Unassembled WGS sequence"/>
</dbReference>
<feature type="transmembrane region" description="Helical" evidence="5">
    <location>
        <begin position="376"/>
        <end position="397"/>
    </location>
</feature>
<keyword evidence="4 5" id="KW-0472">Membrane</keyword>
<dbReference type="Gene3D" id="1.20.1250.20">
    <property type="entry name" value="MFS general substrate transporter like domains"/>
    <property type="match status" value="1"/>
</dbReference>
<evidence type="ECO:0000256" key="3">
    <source>
        <dbReference type="ARBA" id="ARBA00022989"/>
    </source>
</evidence>
<dbReference type="PANTHER" id="PTHR23502:SF191">
    <property type="entry name" value="MULTIDRUG TRANSPORTER, PUTATIVE (AFU_ORTHOLOGUE AFUA_4G13830)-RELATED"/>
    <property type="match status" value="1"/>
</dbReference>
<feature type="transmembrane region" description="Helical" evidence="5">
    <location>
        <begin position="446"/>
        <end position="463"/>
    </location>
</feature>
<feature type="transmembrane region" description="Helical" evidence="5">
    <location>
        <begin position="199"/>
        <end position="223"/>
    </location>
</feature>
<evidence type="ECO:0000256" key="4">
    <source>
        <dbReference type="ARBA" id="ARBA00023136"/>
    </source>
</evidence>
<feature type="transmembrane region" description="Helical" evidence="5">
    <location>
        <begin position="141"/>
        <end position="160"/>
    </location>
</feature>
<dbReference type="EMBL" id="JAPQKN010000006">
    <property type="protein sequence ID" value="KAJ5157678.1"/>
    <property type="molecule type" value="Genomic_DNA"/>
</dbReference>
<dbReference type="PANTHER" id="PTHR23502">
    <property type="entry name" value="MAJOR FACILITATOR SUPERFAMILY"/>
    <property type="match status" value="1"/>
</dbReference>
<dbReference type="OrthoDB" id="2585655at2759"/>
<dbReference type="AlphaFoldDB" id="A0A9W9LIV6"/>
<dbReference type="InterPro" id="IPR020846">
    <property type="entry name" value="MFS_dom"/>
</dbReference>
<dbReference type="GO" id="GO:0022857">
    <property type="term" value="F:transmembrane transporter activity"/>
    <property type="evidence" value="ECO:0007669"/>
    <property type="project" value="InterPro"/>
</dbReference>
<dbReference type="GeneID" id="81430078"/>
<evidence type="ECO:0000256" key="1">
    <source>
        <dbReference type="ARBA" id="ARBA00004141"/>
    </source>
</evidence>
<feature type="transmembrane region" description="Helical" evidence="5">
    <location>
        <begin position="475"/>
        <end position="494"/>
    </location>
</feature>